<keyword evidence="10" id="KW-1185">Reference proteome</keyword>
<dbReference type="InterPro" id="IPR039672">
    <property type="entry name" value="MFS_2"/>
</dbReference>
<comment type="similarity">
    <text evidence="2">Belongs to the sodium:galactoside symporter (TC 2.A.2) family.</text>
</comment>
<feature type="transmembrane region" description="Helical" evidence="8">
    <location>
        <begin position="393"/>
        <end position="417"/>
    </location>
</feature>
<evidence type="ECO:0000256" key="5">
    <source>
        <dbReference type="ARBA" id="ARBA00022692"/>
    </source>
</evidence>
<dbReference type="RefSeq" id="WP_268076362.1">
    <property type="nucleotide sequence ID" value="NZ_CP109966.1"/>
</dbReference>
<dbReference type="Gene3D" id="1.20.1250.20">
    <property type="entry name" value="MFS general substrate transporter like domains"/>
    <property type="match status" value="2"/>
</dbReference>
<keyword evidence="9" id="KW-0614">Plasmid</keyword>
<evidence type="ECO:0000256" key="8">
    <source>
        <dbReference type="SAM" id="Phobius"/>
    </source>
</evidence>
<evidence type="ECO:0000313" key="10">
    <source>
        <dbReference type="Proteomes" id="UP001163726"/>
    </source>
</evidence>
<dbReference type="Proteomes" id="UP001163726">
    <property type="component" value="Plasmid pCadTS8_1"/>
</dbReference>
<evidence type="ECO:0000256" key="2">
    <source>
        <dbReference type="ARBA" id="ARBA00009617"/>
    </source>
</evidence>
<keyword evidence="4" id="KW-1003">Cell membrane</keyword>
<feature type="transmembrane region" description="Helical" evidence="8">
    <location>
        <begin position="195"/>
        <end position="216"/>
    </location>
</feature>
<keyword evidence="3" id="KW-0813">Transport</keyword>
<sequence length="460" mass="51784">MTQPCDYNDESNFSKVIDKKQKYALGLGFFAIFFANQGIGILAIPFYQMTLAVDPFLLSLAMTIPVLLASFIGPWVGHFSDQFYSRFGRRKPFILVSSCLSPVYFGMIWMVPESWSETAQLAYFFTFSCLFHFSVTFLVVPTTCLSYEITSVPKQRTQIMEITTYFVRLASLVYHWVFPLTQLTIFSSVFVGVRFVGWGMGLFFIGFLGMLPALFVKEKNANNDKVKPDRYLLNKPNFKKSILEVLSYKPILILFCICITQVCGAAFAASFDYYLIVYYLYDGDLTQGSILKGGLSSVHAIFGIFSAAVISYAAQKFGKKDVLQWVFVITIFGGFAKWFIFNPNYPWLVLLDAILCAPIWSAMTIIIPAMLADLVDIDRYKTGSKREGVFVALYNWVNNFSSAGAIILAGVSLNIIGFNADLAAQQNEISILLMRLILVFGTVIFALIGLLLLRFLKIPR</sequence>
<dbReference type="EMBL" id="CP109966">
    <property type="protein sequence ID" value="WAJ71683.1"/>
    <property type="molecule type" value="Genomic_DNA"/>
</dbReference>
<dbReference type="PANTHER" id="PTHR11328:SF24">
    <property type="entry name" value="MAJOR FACILITATOR SUPERFAMILY (MFS) PROFILE DOMAIN-CONTAINING PROTEIN"/>
    <property type="match status" value="1"/>
</dbReference>
<reference evidence="9" key="1">
    <citation type="submission" date="2022-10" db="EMBL/GenBank/DDBJ databases">
        <title>Catenovulum adriacola sp. nov. isolated in the Harbour of Susak.</title>
        <authorList>
            <person name="Schoch T."/>
            <person name="Reich S.J."/>
            <person name="Stoeferle S."/>
            <person name="Flaiz M."/>
            <person name="Kazda M."/>
            <person name="Riedel C.U."/>
            <person name="Duerre P."/>
        </authorList>
    </citation>
    <scope>NUCLEOTIDE SEQUENCE</scope>
    <source>
        <strain evidence="9">TS8</strain>
        <plasmid evidence="9">pCadTS8_1</plasmid>
    </source>
</reference>
<feature type="transmembrane region" description="Helical" evidence="8">
    <location>
        <begin position="23"/>
        <end position="44"/>
    </location>
</feature>
<proteinExistence type="inferred from homology"/>
<feature type="transmembrane region" description="Helical" evidence="8">
    <location>
        <begin position="429"/>
        <end position="453"/>
    </location>
</feature>
<feature type="transmembrane region" description="Helical" evidence="8">
    <location>
        <begin position="251"/>
        <end position="276"/>
    </location>
</feature>
<name>A0ABY7AQ54_9ALTE</name>
<keyword evidence="7 8" id="KW-0472">Membrane</keyword>
<dbReference type="PANTHER" id="PTHR11328">
    <property type="entry name" value="MAJOR FACILITATOR SUPERFAMILY DOMAIN-CONTAINING PROTEIN"/>
    <property type="match status" value="1"/>
</dbReference>
<keyword evidence="6 8" id="KW-1133">Transmembrane helix</keyword>
<keyword evidence="5 8" id="KW-0812">Transmembrane</keyword>
<evidence type="ECO:0000313" key="9">
    <source>
        <dbReference type="EMBL" id="WAJ71683.1"/>
    </source>
</evidence>
<feature type="transmembrane region" description="Helical" evidence="8">
    <location>
        <begin position="56"/>
        <end position="80"/>
    </location>
</feature>
<gene>
    <name evidence="9" type="ORF">OLW01_15185</name>
</gene>
<protein>
    <submittedName>
        <fullName evidence="9">MFS transporter</fullName>
    </submittedName>
</protein>
<dbReference type="Pfam" id="PF13347">
    <property type="entry name" value="MFS_2"/>
    <property type="match status" value="1"/>
</dbReference>
<evidence type="ECO:0000256" key="1">
    <source>
        <dbReference type="ARBA" id="ARBA00004651"/>
    </source>
</evidence>
<evidence type="ECO:0000256" key="3">
    <source>
        <dbReference type="ARBA" id="ARBA00022448"/>
    </source>
</evidence>
<evidence type="ECO:0000256" key="4">
    <source>
        <dbReference type="ARBA" id="ARBA00022475"/>
    </source>
</evidence>
<feature type="transmembrane region" description="Helical" evidence="8">
    <location>
        <begin position="165"/>
        <end position="189"/>
    </location>
</feature>
<dbReference type="InterPro" id="IPR036259">
    <property type="entry name" value="MFS_trans_sf"/>
</dbReference>
<evidence type="ECO:0000256" key="7">
    <source>
        <dbReference type="ARBA" id="ARBA00023136"/>
    </source>
</evidence>
<dbReference type="InterPro" id="IPR018043">
    <property type="entry name" value="Na/Gal_symport_CS"/>
</dbReference>
<dbReference type="PROSITE" id="PS00872">
    <property type="entry name" value="NA_GALACTOSIDE_SYMP"/>
    <property type="match status" value="1"/>
</dbReference>
<feature type="transmembrane region" description="Helical" evidence="8">
    <location>
        <begin position="123"/>
        <end position="145"/>
    </location>
</feature>
<feature type="transmembrane region" description="Helical" evidence="8">
    <location>
        <begin position="347"/>
        <end position="372"/>
    </location>
</feature>
<comment type="subcellular location">
    <subcellularLocation>
        <location evidence="1">Cell membrane</location>
        <topology evidence="1">Multi-pass membrane protein</topology>
    </subcellularLocation>
</comment>
<feature type="transmembrane region" description="Helical" evidence="8">
    <location>
        <begin position="92"/>
        <end position="111"/>
    </location>
</feature>
<feature type="transmembrane region" description="Helical" evidence="8">
    <location>
        <begin position="322"/>
        <end position="341"/>
    </location>
</feature>
<geneLocation type="plasmid" evidence="9 10">
    <name>pCadTS8_1</name>
</geneLocation>
<evidence type="ECO:0000256" key="6">
    <source>
        <dbReference type="ARBA" id="ARBA00022989"/>
    </source>
</evidence>
<dbReference type="SUPFAM" id="SSF103473">
    <property type="entry name" value="MFS general substrate transporter"/>
    <property type="match status" value="1"/>
</dbReference>
<accession>A0ABY7AQ54</accession>
<feature type="transmembrane region" description="Helical" evidence="8">
    <location>
        <begin position="296"/>
        <end position="315"/>
    </location>
</feature>
<organism evidence="9 10">
    <name type="scientific">Catenovulum adriaticum</name>
    <dbReference type="NCBI Taxonomy" id="2984846"/>
    <lineage>
        <taxon>Bacteria</taxon>
        <taxon>Pseudomonadati</taxon>
        <taxon>Pseudomonadota</taxon>
        <taxon>Gammaproteobacteria</taxon>
        <taxon>Alteromonadales</taxon>
        <taxon>Alteromonadaceae</taxon>
        <taxon>Catenovulum</taxon>
    </lineage>
</organism>